<comment type="caution">
    <text evidence="1">The sequence shown here is derived from an EMBL/GenBank/DDBJ whole genome shotgun (WGS) entry which is preliminary data.</text>
</comment>
<dbReference type="AlphaFoldDB" id="A0AAD6X6R0"/>
<dbReference type="EMBL" id="JARJCM010000030">
    <property type="protein sequence ID" value="KAJ7038677.1"/>
    <property type="molecule type" value="Genomic_DNA"/>
</dbReference>
<keyword evidence="2" id="KW-1185">Reference proteome</keyword>
<dbReference type="Proteomes" id="UP001218188">
    <property type="component" value="Unassembled WGS sequence"/>
</dbReference>
<accession>A0AAD6X6R0</accession>
<protein>
    <submittedName>
        <fullName evidence="1">Uncharacterized protein</fullName>
    </submittedName>
</protein>
<gene>
    <name evidence="1" type="ORF">C8F04DRAFT_347026</name>
</gene>
<organism evidence="1 2">
    <name type="scientific">Mycena alexandri</name>
    <dbReference type="NCBI Taxonomy" id="1745969"/>
    <lineage>
        <taxon>Eukaryota</taxon>
        <taxon>Fungi</taxon>
        <taxon>Dikarya</taxon>
        <taxon>Basidiomycota</taxon>
        <taxon>Agaricomycotina</taxon>
        <taxon>Agaricomycetes</taxon>
        <taxon>Agaricomycetidae</taxon>
        <taxon>Agaricales</taxon>
        <taxon>Marasmiineae</taxon>
        <taxon>Mycenaceae</taxon>
        <taxon>Mycena</taxon>
    </lineage>
</organism>
<sequence>MELDEDIFSCILSHIAETRTLYLVLTALPPSHLLFPSALARLWQLPVYLDSYDSQVAAASQKVLDYLLEENAAPPLAESVRHLVVAVEQKSWCDVRLEIPAQVVALHERLPHLLRRTTNLESLEYHNFPGLDMKSEHVQALQNLRQFRRFAVDCALFSRDREIPASGGPYAVPGDLSAEYDTENWELEPFISTVGPKITSLDLRHVNQTMFTALIDRTGVFALCHNLEYLKMDITEGVWDWTGGGSPSMGAEPGFTFPFLGFPSVERFELIVCDKTLTGSARGPMDLVHSKLLTSLTIDVRHSIFWMAFETIKVFEALSPLDFPVLSFLEIKDHTRNTRRYYWESADNSLGWSREGRAYPGFVSSFLGAISTGALPNLATLWVDERVLLPRGISVQNLLAAAALPPSSSYEPINIVEWTRSLRATLAQLVSLRVGFGAIDDVDAGVILDLCEPEKLTQFGFEWKWSEYDRDEPISTGLLDQLSRFPRLTDVHILFPRPETYLPGLPDPDIDPRTLDDVASIFRCNGSISRVGIGNSLVWERHPSEPSEILIVSDASIPSNPGVPKFYHAGYLARDPSQEDISDNASPPRPDRGAEIEQLRDLLQRILT</sequence>
<evidence type="ECO:0000313" key="1">
    <source>
        <dbReference type="EMBL" id="KAJ7038677.1"/>
    </source>
</evidence>
<evidence type="ECO:0000313" key="2">
    <source>
        <dbReference type="Proteomes" id="UP001218188"/>
    </source>
</evidence>
<proteinExistence type="predicted"/>
<reference evidence="1" key="1">
    <citation type="submission" date="2023-03" db="EMBL/GenBank/DDBJ databases">
        <title>Massive genome expansion in bonnet fungi (Mycena s.s.) driven by repeated elements and novel gene families across ecological guilds.</title>
        <authorList>
            <consortium name="Lawrence Berkeley National Laboratory"/>
            <person name="Harder C.B."/>
            <person name="Miyauchi S."/>
            <person name="Viragh M."/>
            <person name="Kuo A."/>
            <person name="Thoen E."/>
            <person name="Andreopoulos B."/>
            <person name="Lu D."/>
            <person name="Skrede I."/>
            <person name="Drula E."/>
            <person name="Henrissat B."/>
            <person name="Morin E."/>
            <person name="Kohler A."/>
            <person name="Barry K."/>
            <person name="LaButti K."/>
            <person name="Morin E."/>
            <person name="Salamov A."/>
            <person name="Lipzen A."/>
            <person name="Mereny Z."/>
            <person name="Hegedus B."/>
            <person name="Baldrian P."/>
            <person name="Stursova M."/>
            <person name="Weitz H."/>
            <person name="Taylor A."/>
            <person name="Grigoriev I.V."/>
            <person name="Nagy L.G."/>
            <person name="Martin F."/>
            <person name="Kauserud H."/>
        </authorList>
    </citation>
    <scope>NUCLEOTIDE SEQUENCE</scope>
    <source>
        <strain evidence="1">CBHHK200</strain>
    </source>
</reference>
<name>A0AAD6X6R0_9AGAR</name>